<feature type="region of interest" description="Disordered" evidence="3">
    <location>
        <begin position="1"/>
        <end position="43"/>
    </location>
</feature>
<reference evidence="5 6" key="1">
    <citation type="submission" date="2022-06" db="EMBL/GenBank/DDBJ databases">
        <title>Paraconexibacter antarcticus.</title>
        <authorList>
            <person name="Kim C.S."/>
        </authorList>
    </citation>
    <scope>NUCLEOTIDE SEQUENCE [LARGE SCALE GENOMIC DNA]</scope>
    <source>
        <strain evidence="5 6">02-257</strain>
    </source>
</reference>
<keyword evidence="2" id="KW-0808">Transferase</keyword>
<feature type="compositionally biased region" description="Basic residues" evidence="3">
    <location>
        <begin position="22"/>
        <end position="31"/>
    </location>
</feature>
<name>A0ABY5DWH0_9ACTN</name>
<dbReference type="Proteomes" id="UP001056035">
    <property type="component" value="Chromosome"/>
</dbReference>
<evidence type="ECO:0000256" key="2">
    <source>
        <dbReference type="ARBA" id="ARBA00022679"/>
    </source>
</evidence>
<dbReference type="SUPFAM" id="SSF53756">
    <property type="entry name" value="UDP-Glycosyltransferase/glycogen phosphorylase"/>
    <property type="match status" value="1"/>
</dbReference>
<keyword evidence="1" id="KW-0328">Glycosyltransferase</keyword>
<evidence type="ECO:0000259" key="4">
    <source>
        <dbReference type="Pfam" id="PF13439"/>
    </source>
</evidence>
<dbReference type="CDD" id="cd03809">
    <property type="entry name" value="GT4_MtfB-like"/>
    <property type="match status" value="1"/>
</dbReference>
<proteinExistence type="predicted"/>
<dbReference type="InterPro" id="IPR028098">
    <property type="entry name" value="Glyco_trans_4-like_N"/>
</dbReference>
<dbReference type="RefSeq" id="WP_254571714.1">
    <property type="nucleotide sequence ID" value="NZ_CP098502.1"/>
</dbReference>
<dbReference type="PANTHER" id="PTHR46401:SF2">
    <property type="entry name" value="GLYCOSYLTRANSFERASE WBBK-RELATED"/>
    <property type="match status" value="1"/>
</dbReference>
<evidence type="ECO:0000313" key="5">
    <source>
        <dbReference type="EMBL" id="UTI65022.1"/>
    </source>
</evidence>
<protein>
    <submittedName>
        <fullName evidence="5">Glycosyltransferase family 4 protein</fullName>
    </submittedName>
</protein>
<dbReference type="Pfam" id="PF13439">
    <property type="entry name" value="Glyco_transf_4"/>
    <property type="match status" value="1"/>
</dbReference>
<dbReference type="Gene3D" id="3.40.50.2000">
    <property type="entry name" value="Glycogen Phosphorylase B"/>
    <property type="match status" value="2"/>
</dbReference>
<feature type="compositionally biased region" description="Basic and acidic residues" evidence="3">
    <location>
        <begin position="1"/>
        <end position="21"/>
    </location>
</feature>
<sequence>MRESEVTAPVTEEHQLRDDRARRRRERRASRAAHPDGLRIGFDSRAASDPRGIGRYVRSLLPALRETAAPGDEIVEGHRPRGVDVYHSPWIDGAAVRSSVPQVVTLHDLVPLKRRAEYLRTGVRFRLRYAAVARAQRVIVPTQAVAVDAVEQLGIPEERIVVISEAPVAAMYPRPLGEVATVRARYKLPGSYLVWVGGMEHPDPRKRVAALADTPRDVPLVLVGPAKEWAKELGTREGITVTGHVTDDELAAIYTGARALVFPSDDEGFGLPTVEALACGTPVVACDVPALREVLGDRATFVAQDDLAGLVAAGSVATRPAPAPPAFTWLDAARETWAVYRAAAGKA</sequence>
<evidence type="ECO:0000256" key="1">
    <source>
        <dbReference type="ARBA" id="ARBA00022676"/>
    </source>
</evidence>
<dbReference type="Pfam" id="PF13692">
    <property type="entry name" value="Glyco_trans_1_4"/>
    <property type="match status" value="1"/>
</dbReference>
<dbReference type="EMBL" id="CP098502">
    <property type="protein sequence ID" value="UTI65022.1"/>
    <property type="molecule type" value="Genomic_DNA"/>
</dbReference>
<evidence type="ECO:0000313" key="6">
    <source>
        <dbReference type="Proteomes" id="UP001056035"/>
    </source>
</evidence>
<feature type="domain" description="Glycosyltransferase subfamily 4-like N-terminal" evidence="4">
    <location>
        <begin position="82"/>
        <end position="164"/>
    </location>
</feature>
<evidence type="ECO:0000256" key="3">
    <source>
        <dbReference type="SAM" id="MobiDB-lite"/>
    </source>
</evidence>
<gene>
    <name evidence="5" type="ORF">NBH00_02155</name>
</gene>
<organism evidence="5 6">
    <name type="scientific">Paraconexibacter antarcticus</name>
    <dbReference type="NCBI Taxonomy" id="2949664"/>
    <lineage>
        <taxon>Bacteria</taxon>
        <taxon>Bacillati</taxon>
        <taxon>Actinomycetota</taxon>
        <taxon>Thermoleophilia</taxon>
        <taxon>Solirubrobacterales</taxon>
        <taxon>Paraconexibacteraceae</taxon>
        <taxon>Paraconexibacter</taxon>
    </lineage>
</organism>
<accession>A0ABY5DWH0</accession>
<keyword evidence="6" id="KW-1185">Reference proteome</keyword>
<dbReference type="PANTHER" id="PTHR46401">
    <property type="entry name" value="GLYCOSYLTRANSFERASE WBBK-RELATED"/>
    <property type="match status" value="1"/>
</dbReference>